<organism evidence="11">
    <name type="scientific">Macrobrachium nipponense</name>
    <name type="common">Oriental river shrimp</name>
    <name type="synonym">Palaemon nipponensis</name>
    <dbReference type="NCBI Taxonomy" id="159736"/>
    <lineage>
        <taxon>Eukaryota</taxon>
        <taxon>Metazoa</taxon>
        <taxon>Ecdysozoa</taxon>
        <taxon>Arthropoda</taxon>
        <taxon>Crustacea</taxon>
        <taxon>Multicrustacea</taxon>
        <taxon>Malacostraca</taxon>
        <taxon>Eumalacostraca</taxon>
        <taxon>Eucarida</taxon>
        <taxon>Decapoda</taxon>
        <taxon>Pleocyemata</taxon>
        <taxon>Caridea</taxon>
        <taxon>Palaemonoidea</taxon>
        <taxon>Palaemonidae</taxon>
        <taxon>Macrobrachium</taxon>
    </lineage>
</organism>
<evidence type="ECO:0000256" key="2">
    <source>
        <dbReference type="ARBA" id="ARBA00010663"/>
    </source>
</evidence>
<reference evidence="11" key="1">
    <citation type="submission" date="2013-09" db="EMBL/GenBank/DDBJ databases">
        <authorList>
            <person name="Du Y.X."/>
            <person name="Ma K.Y."/>
            <person name="Qiu G.F."/>
        </authorList>
    </citation>
    <scope>NUCLEOTIDE SEQUENCE</scope>
</reference>
<comment type="subcellular location">
    <subcellularLocation>
        <location evidence="1">Cell membrane</location>
        <topology evidence="1">Multi-pass membrane protein</topology>
    </subcellularLocation>
</comment>
<name>V5REB4_MACNP</name>
<keyword evidence="5 9" id="KW-1133">Transmembrane helix</keyword>
<feature type="transmembrane region" description="Helical" evidence="9">
    <location>
        <begin position="279"/>
        <end position="301"/>
    </location>
</feature>
<dbReference type="Gene3D" id="1.20.1070.10">
    <property type="entry name" value="Rhodopsin 7-helix transmembrane proteins"/>
    <property type="match status" value="1"/>
</dbReference>
<dbReference type="AlphaFoldDB" id="V5REB4"/>
<keyword evidence="8" id="KW-0807">Transducer</keyword>
<feature type="transmembrane region" description="Helical" evidence="9">
    <location>
        <begin position="54"/>
        <end position="76"/>
    </location>
</feature>
<dbReference type="Pfam" id="PF00001">
    <property type="entry name" value="7tm_1"/>
    <property type="match status" value="1"/>
</dbReference>
<keyword evidence="7 8" id="KW-0675">Receptor</keyword>
<evidence type="ECO:0000256" key="5">
    <source>
        <dbReference type="ARBA" id="ARBA00022989"/>
    </source>
</evidence>
<evidence type="ECO:0000256" key="4">
    <source>
        <dbReference type="ARBA" id="ARBA00022692"/>
    </source>
</evidence>
<dbReference type="GO" id="GO:0005886">
    <property type="term" value="C:plasma membrane"/>
    <property type="evidence" value="ECO:0007669"/>
    <property type="project" value="UniProtKB-SubCell"/>
</dbReference>
<evidence type="ECO:0000256" key="3">
    <source>
        <dbReference type="ARBA" id="ARBA00022475"/>
    </source>
</evidence>
<accession>V5REB4</accession>
<dbReference type="PROSITE" id="PS50262">
    <property type="entry name" value="G_PROTEIN_RECEP_F1_2"/>
    <property type="match status" value="1"/>
</dbReference>
<dbReference type="GO" id="GO:0004930">
    <property type="term" value="F:G protein-coupled receptor activity"/>
    <property type="evidence" value="ECO:0007669"/>
    <property type="project" value="UniProtKB-KW"/>
</dbReference>
<dbReference type="GO" id="GO:0032870">
    <property type="term" value="P:cellular response to hormone stimulus"/>
    <property type="evidence" value="ECO:0007669"/>
    <property type="project" value="TreeGrafter"/>
</dbReference>
<keyword evidence="3" id="KW-1003">Cell membrane</keyword>
<dbReference type="SUPFAM" id="SSF81321">
    <property type="entry name" value="Family A G protein-coupled receptor-like"/>
    <property type="match status" value="1"/>
</dbReference>
<evidence type="ECO:0000256" key="6">
    <source>
        <dbReference type="ARBA" id="ARBA00023136"/>
    </source>
</evidence>
<sequence>MDRIIEASDLGMDYETTLPTETCDYFYDVEASLMNASCYQPTPKFTEESEIKGLVLGIMAALSFVGNTATIISIIIVKHKKRMKSSVYILICHLSVADLFVTFACITTESIWTFTVQWLGGNFLCKFLKYLQLFSLHLSTFILVLIGLDRYYAVKYPMRRSDIQKRIGYGIAFVYFLSAVFSIPQLLVFHVLKGPFPEEFYQCVTYGLYTAKWQEQLYMTFGLVCMFILPLTILTVTYVMTFITLKKSEKIFKCERTTLGNTCPEFHRRRLLRKAKMKALKISVIIVLAFIICWTPYYTLMIISMIFDADNIVFKKLQSRIFSFGMSNSLVNPIIYGAFHLCHCKRKRGSVRVVQPRRYH</sequence>
<evidence type="ECO:0000256" key="8">
    <source>
        <dbReference type="RuleBase" id="RU000688"/>
    </source>
</evidence>
<keyword evidence="8" id="KW-0297">G-protein coupled receptor</keyword>
<dbReference type="GO" id="GO:0042277">
    <property type="term" value="F:peptide binding"/>
    <property type="evidence" value="ECO:0007669"/>
    <property type="project" value="TreeGrafter"/>
</dbReference>
<keyword evidence="6 9" id="KW-0472">Membrane</keyword>
<feature type="transmembrane region" description="Helical" evidence="9">
    <location>
        <begin position="169"/>
        <end position="192"/>
    </location>
</feature>
<evidence type="ECO:0000259" key="10">
    <source>
        <dbReference type="PROSITE" id="PS50262"/>
    </source>
</evidence>
<keyword evidence="4 8" id="KW-0812">Transmembrane</keyword>
<feature type="transmembrane region" description="Helical" evidence="9">
    <location>
        <begin position="127"/>
        <end position="148"/>
    </location>
</feature>
<dbReference type="EMBL" id="KF601825">
    <property type="protein sequence ID" value="AHB33640.1"/>
    <property type="molecule type" value="mRNA"/>
</dbReference>
<dbReference type="PANTHER" id="PTHR24241">
    <property type="entry name" value="NEUROPEPTIDE RECEPTOR-RELATED G-PROTEIN COUPLED RECEPTOR"/>
    <property type="match status" value="1"/>
</dbReference>
<dbReference type="PROSITE" id="PS00237">
    <property type="entry name" value="G_PROTEIN_RECEP_F1_1"/>
    <property type="match status" value="1"/>
</dbReference>
<evidence type="ECO:0000313" key="11">
    <source>
        <dbReference type="EMBL" id="AHB33640.1"/>
    </source>
</evidence>
<dbReference type="PANTHER" id="PTHR24241:SF59">
    <property type="entry name" value="ADIPOKINETIC HORMONE RECEPTOR, ISOFORM C"/>
    <property type="match status" value="1"/>
</dbReference>
<feature type="domain" description="G-protein coupled receptors family 1 profile" evidence="10">
    <location>
        <begin position="69"/>
        <end position="336"/>
    </location>
</feature>
<feature type="transmembrane region" description="Helical" evidence="9">
    <location>
        <begin position="217"/>
        <end position="243"/>
    </location>
</feature>
<feature type="transmembrane region" description="Helical" evidence="9">
    <location>
        <begin position="321"/>
        <end position="342"/>
    </location>
</feature>
<dbReference type="InterPro" id="IPR017452">
    <property type="entry name" value="GPCR_Rhodpsn_7TM"/>
</dbReference>
<evidence type="ECO:0000256" key="7">
    <source>
        <dbReference type="ARBA" id="ARBA00023170"/>
    </source>
</evidence>
<comment type="similarity">
    <text evidence="2 8">Belongs to the G-protein coupled receptor 1 family.</text>
</comment>
<evidence type="ECO:0000256" key="9">
    <source>
        <dbReference type="SAM" id="Phobius"/>
    </source>
</evidence>
<proteinExistence type="evidence at transcript level"/>
<feature type="transmembrane region" description="Helical" evidence="9">
    <location>
        <begin position="88"/>
        <end position="115"/>
    </location>
</feature>
<dbReference type="PRINTS" id="PR00237">
    <property type="entry name" value="GPCRRHODOPSN"/>
</dbReference>
<dbReference type="InterPro" id="IPR000276">
    <property type="entry name" value="GPCR_Rhodpsn"/>
</dbReference>
<evidence type="ECO:0000256" key="1">
    <source>
        <dbReference type="ARBA" id="ARBA00004651"/>
    </source>
</evidence>
<protein>
    <submittedName>
        <fullName evidence="11">Gonadotropin-releasing hormone receptor</fullName>
    </submittedName>
</protein>